<dbReference type="CDD" id="cd00483">
    <property type="entry name" value="HPPK"/>
    <property type="match status" value="1"/>
</dbReference>
<dbReference type="Proteomes" id="UP000223370">
    <property type="component" value="Unassembled WGS sequence"/>
</dbReference>
<dbReference type="PANTHER" id="PTHR43071:SF1">
    <property type="entry name" value="2-AMINO-4-HYDROXY-6-HYDROXYMETHYLDIHYDROPTERIDINE PYROPHOSPHOKINASE"/>
    <property type="match status" value="1"/>
</dbReference>
<evidence type="ECO:0000256" key="5">
    <source>
        <dbReference type="ARBA" id="ARBA00022741"/>
    </source>
</evidence>
<keyword evidence="5" id="KW-0547">Nucleotide-binding</keyword>
<comment type="caution">
    <text evidence="10">The sequence shown here is derived from an EMBL/GenBank/DDBJ whole genome shotgun (WGS) entry which is preliminary data.</text>
</comment>
<dbReference type="InterPro" id="IPR000550">
    <property type="entry name" value="Hppk"/>
</dbReference>
<dbReference type="Pfam" id="PF01288">
    <property type="entry name" value="HPPK"/>
    <property type="match status" value="1"/>
</dbReference>
<dbReference type="GO" id="GO:0005524">
    <property type="term" value="F:ATP binding"/>
    <property type="evidence" value="ECO:0007669"/>
    <property type="project" value="UniProtKB-KW"/>
</dbReference>
<dbReference type="AlphaFoldDB" id="A0A1Z5J2C1"/>
<feature type="domain" description="7,8-dihydro-6-hydroxymethylpterin-pyrophosphokinase" evidence="9">
    <location>
        <begin position="99"/>
        <end position="110"/>
    </location>
</feature>
<name>A0A1Z5J2C1_9LACO</name>
<comment type="catalytic activity">
    <reaction evidence="1">
        <text>6-hydroxymethyl-7,8-dihydropterin + ATP = (7,8-dihydropterin-6-yl)methyl diphosphate + AMP + H(+)</text>
        <dbReference type="Rhea" id="RHEA:11412"/>
        <dbReference type="ChEBI" id="CHEBI:15378"/>
        <dbReference type="ChEBI" id="CHEBI:30616"/>
        <dbReference type="ChEBI" id="CHEBI:44841"/>
        <dbReference type="ChEBI" id="CHEBI:72950"/>
        <dbReference type="ChEBI" id="CHEBI:456215"/>
        <dbReference type="EC" id="2.7.6.3"/>
    </reaction>
</comment>
<dbReference type="Gene3D" id="3.30.70.560">
    <property type="entry name" value="7,8-Dihydro-6-hydroxymethylpterin-pyrophosphokinase HPPK"/>
    <property type="match status" value="1"/>
</dbReference>
<keyword evidence="6 10" id="KW-0418">Kinase</keyword>
<evidence type="ECO:0000256" key="6">
    <source>
        <dbReference type="ARBA" id="ARBA00022777"/>
    </source>
</evidence>
<dbReference type="GO" id="GO:0016301">
    <property type="term" value="F:kinase activity"/>
    <property type="evidence" value="ECO:0007669"/>
    <property type="project" value="UniProtKB-KW"/>
</dbReference>
<evidence type="ECO:0000313" key="11">
    <source>
        <dbReference type="Proteomes" id="UP000223370"/>
    </source>
</evidence>
<evidence type="ECO:0000313" key="10">
    <source>
        <dbReference type="EMBL" id="GAX08240.1"/>
    </source>
</evidence>
<dbReference type="NCBIfam" id="TIGR01498">
    <property type="entry name" value="folK"/>
    <property type="match status" value="1"/>
</dbReference>
<sequence length="178" mass="19987">MSKLKCQVKIVSEQVYLSIGSNIGDRLANLTQAVNLLQADPAVQVKAVSSVYETQPWGNLDQANFYNIAVSLTTALDPQALLTLLHDIEQAGHRRRLKHWGPRTIDLDIVYWGDRQIETPDLTVPHPRASERNFVLLPVQEIAGHDLKVKVQVEAALQQKADQSWIKKVEGVTINYDK</sequence>
<keyword evidence="11" id="KW-1185">Reference proteome</keyword>
<evidence type="ECO:0000256" key="8">
    <source>
        <dbReference type="ARBA" id="ARBA00022909"/>
    </source>
</evidence>
<organism evidence="10 11">
    <name type="scientific">Secundilactobacillus silagincola</name>
    <dbReference type="NCBI Taxonomy" id="1714681"/>
    <lineage>
        <taxon>Bacteria</taxon>
        <taxon>Bacillati</taxon>
        <taxon>Bacillota</taxon>
        <taxon>Bacilli</taxon>
        <taxon>Lactobacillales</taxon>
        <taxon>Lactobacillaceae</taxon>
        <taxon>Secundilactobacillus</taxon>
    </lineage>
</organism>
<accession>A0A1Z5J2C1</accession>
<dbReference type="GO" id="GO:0046656">
    <property type="term" value="P:folic acid biosynthetic process"/>
    <property type="evidence" value="ECO:0007669"/>
    <property type="project" value="UniProtKB-KW"/>
</dbReference>
<evidence type="ECO:0000259" key="9">
    <source>
        <dbReference type="PROSITE" id="PS00794"/>
    </source>
</evidence>
<proteinExistence type="predicted"/>
<protein>
    <recommendedName>
        <fullName evidence="3">2-amino-4-hydroxy-6-hydroxymethyldihydropteridine diphosphokinase</fullName>
        <ecNumber evidence="3">2.7.6.3</ecNumber>
    </recommendedName>
</protein>
<gene>
    <name evidence="10" type="primary">folK</name>
    <name evidence="10" type="ORF">IWT5_01393</name>
</gene>
<dbReference type="EC" id="2.7.6.3" evidence="3"/>
<evidence type="ECO:0000256" key="3">
    <source>
        <dbReference type="ARBA" id="ARBA00013253"/>
    </source>
</evidence>
<dbReference type="EMBL" id="BCMJ01000004">
    <property type="protein sequence ID" value="GAX08240.1"/>
    <property type="molecule type" value="Genomic_DNA"/>
</dbReference>
<evidence type="ECO:0000256" key="4">
    <source>
        <dbReference type="ARBA" id="ARBA00022679"/>
    </source>
</evidence>
<dbReference type="RefSeq" id="WP_098824793.1">
    <property type="nucleotide sequence ID" value="NZ_BCMJ01000004.1"/>
</dbReference>
<dbReference type="PROSITE" id="PS00794">
    <property type="entry name" value="HPPK"/>
    <property type="match status" value="1"/>
</dbReference>
<dbReference type="UniPathway" id="UPA00077">
    <property type="reaction ID" value="UER00155"/>
</dbReference>
<comment type="pathway">
    <text evidence="2">Cofactor biosynthesis; tetrahydrofolate biosynthesis; 2-amino-4-hydroxy-6-hydroxymethyl-7,8-dihydropteridine diphosphate from 7,8-dihydroneopterin triphosphate: step 4/4.</text>
</comment>
<dbReference type="GO" id="GO:0003848">
    <property type="term" value="F:2-amino-4-hydroxy-6-hydroxymethyldihydropteridine diphosphokinase activity"/>
    <property type="evidence" value="ECO:0007669"/>
    <property type="project" value="UniProtKB-EC"/>
</dbReference>
<dbReference type="OrthoDB" id="9808041at2"/>
<dbReference type="SUPFAM" id="SSF55083">
    <property type="entry name" value="6-hydroxymethyl-7,8-dihydropterin pyrophosphokinase, HPPK"/>
    <property type="match status" value="1"/>
</dbReference>
<evidence type="ECO:0000256" key="2">
    <source>
        <dbReference type="ARBA" id="ARBA00005051"/>
    </source>
</evidence>
<dbReference type="InterPro" id="IPR035907">
    <property type="entry name" value="Hppk_sf"/>
</dbReference>
<reference evidence="10 11" key="1">
    <citation type="submission" date="2015-11" db="EMBL/GenBank/DDBJ databases">
        <title>Draft genome sequences of new species of the genus Lactobacillus isolated from orchardgrass silage.</title>
        <authorList>
            <person name="Tohno M."/>
            <person name="Tanizawa Y."/>
            <person name="Arita M."/>
        </authorList>
    </citation>
    <scope>NUCLEOTIDE SEQUENCE [LARGE SCALE GENOMIC DNA]</scope>
    <source>
        <strain evidence="10 11">IWT5</strain>
    </source>
</reference>
<keyword evidence="4" id="KW-0808">Transferase</keyword>
<keyword evidence="8" id="KW-0289">Folate biosynthesis</keyword>
<evidence type="ECO:0000256" key="7">
    <source>
        <dbReference type="ARBA" id="ARBA00022840"/>
    </source>
</evidence>
<dbReference type="PANTHER" id="PTHR43071">
    <property type="entry name" value="2-AMINO-4-HYDROXY-6-HYDROXYMETHYLDIHYDROPTERIDINE PYROPHOSPHOKINASE"/>
    <property type="match status" value="1"/>
</dbReference>
<dbReference type="GO" id="GO:0046654">
    <property type="term" value="P:tetrahydrofolate biosynthetic process"/>
    <property type="evidence" value="ECO:0007669"/>
    <property type="project" value="UniProtKB-UniPathway"/>
</dbReference>
<evidence type="ECO:0000256" key="1">
    <source>
        <dbReference type="ARBA" id="ARBA00000198"/>
    </source>
</evidence>
<keyword evidence="7" id="KW-0067">ATP-binding</keyword>